<feature type="coiled-coil region" evidence="1">
    <location>
        <begin position="62"/>
        <end position="96"/>
    </location>
</feature>
<gene>
    <name evidence="3" type="ORF">V5799_015062</name>
</gene>
<proteinExistence type="predicted"/>
<evidence type="ECO:0000313" key="4">
    <source>
        <dbReference type="Proteomes" id="UP001321473"/>
    </source>
</evidence>
<organism evidence="3 4">
    <name type="scientific">Amblyomma americanum</name>
    <name type="common">Lone star tick</name>
    <dbReference type="NCBI Taxonomy" id="6943"/>
    <lineage>
        <taxon>Eukaryota</taxon>
        <taxon>Metazoa</taxon>
        <taxon>Ecdysozoa</taxon>
        <taxon>Arthropoda</taxon>
        <taxon>Chelicerata</taxon>
        <taxon>Arachnida</taxon>
        <taxon>Acari</taxon>
        <taxon>Parasitiformes</taxon>
        <taxon>Ixodida</taxon>
        <taxon>Ixodoidea</taxon>
        <taxon>Ixodidae</taxon>
        <taxon>Amblyomminae</taxon>
        <taxon>Amblyomma</taxon>
    </lineage>
</organism>
<dbReference type="EMBL" id="JARKHS020023885">
    <property type="protein sequence ID" value="KAK8768472.1"/>
    <property type="molecule type" value="Genomic_DNA"/>
</dbReference>
<evidence type="ECO:0000313" key="3">
    <source>
        <dbReference type="EMBL" id="KAK8768472.1"/>
    </source>
</evidence>
<accession>A0AAQ4E182</accession>
<evidence type="ECO:0000256" key="1">
    <source>
        <dbReference type="SAM" id="Coils"/>
    </source>
</evidence>
<protein>
    <submittedName>
        <fullName evidence="3">Uncharacterized protein</fullName>
    </submittedName>
</protein>
<sequence length="174" mass="19040">MDGQLGTETARGPNGTERQGVRKSGVLQGLQGEGPCEEASGTTWAERTSARVEMPSLVKPEYSKNEARFKRLEQENTELRELVRSLKAEISALKGVVDPEPAERAMLEPIENMDFADVGEASGSRPSKRKALTHEAESASRKLRSEVTEMLSSVVDSVKQVNDGLAQLKTRLTE</sequence>
<dbReference type="AlphaFoldDB" id="A0AAQ4E182"/>
<evidence type="ECO:0000256" key="2">
    <source>
        <dbReference type="SAM" id="MobiDB-lite"/>
    </source>
</evidence>
<feature type="region of interest" description="Disordered" evidence="2">
    <location>
        <begin position="1"/>
        <end position="58"/>
    </location>
</feature>
<reference evidence="3 4" key="1">
    <citation type="journal article" date="2023" name="Arcadia Sci">
        <title>De novo assembly of a long-read Amblyomma americanum tick genome.</title>
        <authorList>
            <person name="Chou S."/>
            <person name="Poskanzer K.E."/>
            <person name="Rollins M."/>
            <person name="Thuy-Boun P.S."/>
        </authorList>
    </citation>
    <scope>NUCLEOTIDE SEQUENCE [LARGE SCALE GENOMIC DNA]</scope>
    <source>
        <strain evidence="3">F_SG_1</strain>
        <tissue evidence="3">Salivary glands</tissue>
    </source>
</reference>
<keyword evidence="4" id="KW-1185">Reference proteome</keyword>
<keyword evidence="1" id="KW-0175">Coiled coil</keyword>
<comment type="caution">
    <text evidence="3">The sequence shown here is derived from an EMBL/GenBank/DDBJ whole genome shotgun (WGS) entry which is preliminary data.</text>
</comment>
<dbReference type="Proteomes" id="UP001321473">
    <property type="component" value="Unassembled WGS sequence"/>
</dbReference>
<feature type="region of interest" description="Disordered" evidence="2">
    <location>
        <begin position="117"/>
        <end position="144"/>
    </location>
</feature>
<name>A0AAQ4E182_AMBAM</name>
<feature type="compositionally biased region" description="Basic and acidic residues" evidence="2">
    <location>
        <begin position="132"/>
        <end position="144"/>
    </location>
</feature>